<comment type="caution">
    <text evidence="1">The sequence shown here is derived from an EMBL/GenBank/DDBJ whole genome shotgun (WGS) entry which is preliminary data.</text>
</comment>
<dbReference type="AlphaFoldDB" id="A0A399FBZ5"/>
<dbReference type="Proteomes" id="UP000266178">
    <property type="component" value="Unassembled WGS sequence"/>
</dbReference>
<evidence type="ECO:0000313" key="1">
    <source>
        <dbReference type="EMBL" id="RIH93693.1"/>
    </source>
</evidence>
<gene>
    <name evidence="1" type="ORF">Mgrana_00276</name>
</gene>
<name>A0A399FBZ5_9DEIN</name>
<sequence length="89" mass="9981">MKRERVVLLGGQVVIGEEIEPSEFPDLETFRRQAARWEGPENVLVMRNARIERGAHSERLDYLLLKRDEIKALGIGLGVEGLAGAGLER</sequence>
<protein>
    <submittedName>
        <fullName evidence="1">Uncharacterized protein</fullName>
    </submittedName>
</protein>
<dbReference type="RefSeq" id="WP_147021090.1">
    <property type="nucleotide sequence ID" value="NZ_BJXM01000002.1"/>
</dbReference>
<keyword evidence="2" id="KW-1185">Reference proteome</keyword>
<reference evidence="1 2" key="1">
    <citation type="submission" date="2018-08" db="EMBL/GenBank/DDBJ databases">
        <title>Meiothermus granaticius genome AF-68 sequencing project.</title>
        <authorList>
            <person name="Da Costa M.S."/>
            <person name="Albuquerque L."/>
            <person name="Raposo P."/>
            <person name="Froufe H.J.C."/>
            <person name="Barroso C.S."/>
            <person name="Egas C."/>
        </authorList>
    </citation>
    <scope>NUCLEOTIDE SEQUENCE [LARGE SCALE GENOMIC DNA]</scope>
    <source>
        <strain evidence="1 2">AF-68</strain>
    </source>
</reference>
<accession>A0A399FBZ5</accession>
<dbReference type="EMBL" id="QWLB01000003">
    <property type="protein sequence ID" value="RIH93693.1"/>
    <property type="molecule type" value="Genomic_DNA"/>
</dbReference>
<dbReference type="OrthoDB" id="34517at2"/>
<proteinExistence type="predicted"/>
<evidence type="ECO:0000313" key="2">
    <source>
        <dbReference type="Proteomes" id="UP000266178"/>
    </source>
</evidence>
<organism evidence="1 2">
    <name type="scientific">Meiothermus granaticius NBRC 107808</name>
    <dbReference type="NCBI Taxonomy" id="1227551"/>
    <lineage>
        <taxon>Bacteria</taxon>
        <taxon>Thermotogati</taxon>
        <taxon>Deinococcota</taxon>
        <taxon>Deinococci</taxon>
        <taxon>Thermales</taxon>
        <taxon>Thermaceae</taxon>
        <taxon>Meiothermus</taxon>
    </lineage>
</organism>